<dbReference type="RefSeq" id="XP_022656541.1">
    <property type="nucleotide sequence ID" value="XM_022800806.1"/>
</dbReference>
<dbReference type="PANTHER" id="PTHR11034">
    <property type="entry name" value="N-MYC DOWNSTREAM REGULATED"/>
    <property type="match status" value="1"/>
</dbReference>
<name>A0A7M7JW00_VARDE</name>
<dbReference type="InterPro" id="IPR004142">
    <property type="entry name" value="NDRG"/>
</dbReference>
<dbReference type="EnsemblMetazoa" id="XM_022800814">
    <property type="protein sequence ID" value="XP_022656549"/>
    <property type="gene ID" value="LOC111248431"/>
</dbReference>
<evidence type="ECO:0000313" key="4">
    <source>
        <dbReference type="Proteomes" id="UP000594260"/>
    </source>
</evidence>
<dbReference type="RefSeq" id="XP_022656523.1">
    <property type="nucleotide sequence ID" value="XM_022800788.1"/>
</dbReference>
<dbReference type="GeneID" id="111248431"/>
<dbReference type="RefSeq" id="XP_022656549.1">
    <property type="nucleotide sequence ID" value="XM_022800814.1"/>
</dbReference>
<dbReference type="RefSeq" id="XP_022656581.1">
    <property type="nucleotide sequence ID" value="XM_022800846.1"/>
</dbReference>
<dbReference type="Gene3D" id="3.40.50.1820">
    <property type="entry name" value="alpha/beta hydrolase"/>
    <property type="match status" value="1"/>
</dbReference>
<dbReference type="EnsemblMetazoa" id="XM_022800846">
    <property type="protein sequence ID" value="XP_022656581"/>
    <property type="gene ID" value="LOC111248431"/>
</dbReference>
<dbReference type="EnsemblMetazoa" id="XM_022800797">
    <property type="protein sequence ID" value="XP_022656532"/>
    <property type="gene ID" value="LOC111248431"/>
</dbReference>
<evidence type="ECO:0000256" key="1">
    <source>
        <dbReference type="ARBA" id="ARBA00005598"/>
    </source>
</evidence>
<dbReference type="FunFam" id="3.40.50.1820:FF:000047">
    <property type="entry name" value="protein NDRG3 isoform X8"/>
    <property type="match status" value="1"/>
</dbReference>
<dbReference type="RefSeq" id="XP_022656532.1">
    <property type="nucleotide sequence ID" value="XM_022800797.1"/>
</dbReference>
<feature type="region of interest" description="Disordered" evidence="2">
    <location>
        <begin position="368"/>
        <end position="388"/>
    </location>
</feature>
<dbReference type="AlphaFoldDB" id="A0A7M7JW00"/>
<comment type="similarity">
    <text evidence="1">Belongs to the NDRG family.</text>
</comment>
<organism evidence="3 4">
    <name type="scientific">Varroa destructor</name>
    <name type="common">Honeybee mite</name>
    <dbReference type="NCBI Taxonomy" id="109461"/>
    <lineage>
        <taxon>Eukaryota</taxon>
        <taxon>Metazoa</taxon>
        <taxon>Ecdysozoa</taxon>
        <taxon>Arthropoda</taxon>
        <taxon>Chelicerata</taxon>
        <taxon>Arachnida</taxon>
        <taxon>Acari</taxon>
        <taxon>Parasitiformes</taxon>
        <taxon>Mesostigmata</taxon>
        <taxon>Gamasina</taxon>
        <taxon>Dermanyssoidea</taxon>
        <taxon>Varroidae</taxon>
        <taxon>Varroa</taxon>
    </lineage>
</organism>
<keyword evidence="4" id="KW-1185">Reference proteome</keyword>
<dbReference type="InterPro" id="IPR029058">
    <property type="entry name" value="AB_hydrolase_fold"/>
</dbReference>
<accession>A0A7M7JW00</accession>
<dbReference type="EnsemblMetazoa" id="XM_022800836">
    <property type="protein sequence ID" value="XP_022656571"/>
    <property type="gene ID" value="LOC111248431"/>
</dbReference>
<dbReference type="EnsemblMetazoa" id="XM_022800824">
    <property type="protein sequence ID" value="XP_022656559"/>
    <property type="gene ID" value="LOC111248431"/>
</dbReference>
<reference evidence="3" key="1">
    <citation type="submission" date="2021-01" db="UniProtKB">
        <authorList>
            <consortium name="EnsemblMetazoa"/>
        </authorList>
    </citation>
    <scope>IDENTIFICATION</scope>
</reference>
<feature type="compositionally biased region" description="Polar residues" evidence="2">
    <location>
        <begin position="375"/>
        <end position="388"/>
    </location>
</feature>
<dbReference type="EnsemblMetazoa" id="XM_022800806">
    <property type="protein sequence ID" value="XP_022656541"/>
    <property type="gene ID" value="LOC111248431"/>
</dbReference>
<dbReference type="Pfam" id="PF03096">
    <property type="entry name" value="Ndr"/>
    <property type="match status" value="1"/>
</dbReference>
<dbReference type="CTD" id="37451"/>
<dbReference type="RefSeq" id="XP_022656559.1">
    <property type="nucleotide sequence ID" value="XM_022800824.1"/>
</dbReference>
<evidence type="ECO:0000313" key="3">
    <source>
        <dbReference type="EnsemblMetazoa" id="XP_022656523"/>
    </source>
</evidence>
<dbReference type="Proteomes" id="UP000594260">
    <property type="component" value="Unplaced"/>
</dbReference>
<dbReference type="SUPFAM" id="SSF53474">
    <property type="entry name" value="alpha/beta-Hydrolases"/>
    <property type="match status" value="1"/>
</dbReference>
<sequence>MPTDTMDDIELRGVEASSPLMRRLSRSDSYAQEDKIGTQWGTMLVAVQGDRQKPALFTYHDIGLNHVSNFQAFFNYVDVNMMMKNFCVYHLNAPGQEEGAANFPDGYAFPTMDQLAEMVLPIMKFYDVKHFVGFGVGAGAYILAKFALDYQECIDGLFLINCTASKSSWTEWGYQKVNAMYLKSSGMTASTLEYLLWHHFGKLSEERNYDMVQVYRNYFSKSINAQNLSAFIDAFIKRNDLNIVRELDPNKKKGTRNFKCHVMLVAGALSPHVDDTVTMNGRLDPSNSSWMKISDAGMVLEEQPSKISEALRLFLQGLGYALNSAQRRTSAASLNEALAERRRSSIAAKEAAAAAAVVTRMARQTSVVEEDSTSDKVNITENPIETCQ</sequence>
<dbReference type="OMA" id="EHPPDFE"/>
<protein>
    <submittedName>
        <fullName evidence="3">Uncharacterized protein</fullName>
    </submittedName>
</protein>
<evidence type="ECO:0000256" key="2">
    <source>
        <dbReference type="SAM" id="MobiDB-lite"/>
    </source>
</evidence>
<proteinExistence type="inferred from homology"/>
<dbReference type="RefSeq" id="XP_022656571.1">
    <property type="nucleotide sequence ID" value="XM_022800836.1"/>
</dbReference>
<dbReference type="EnsemblMetazoa" id="XM_022800788">
    <property type="protein sequence ID" value="XP_022656523"/>
    <property type="gene ID" value="LOC111248431"/>
</dbReference>